<name>A0A1Z5K5A9_FISSO</name>
<dbReference type="Proteomes" id="UP000198406">
    <property type="component" value="Unassembled WGS sequence"/>
</dbReference>
<protein>
    <submittedName>
        <fullName evidence="1">Uncharacterized protein</fullName>
    </submittedName>
</protein>
<evidence type="ECO:0000313" key="1">
    <source>
        <dbReference type="EMBL" id="GAX21399.1"/>
    </source>
</evidence>
<comment type="caution">
    <text evidence="1">The sequence shown here is derived from an EMBL/GenBank/DDBJ whole genome shotgun (WGS) entry which is preliminary data.</text>
</comment>
<proteinExistence type="predicted"/>
<accession>A0A1Z5K5A9</accession>
<sequence>MILYNNHNQRQGNDNRLIDEESSCKAFGAAIISLQSHVVPYWKGSRNEIDTTAMLIDCTFCKIVQNQAHHTHQSARCHISSYET</sequence>
<gene>
    <name evidence="1" type="ORF">FisN_28Lu123</name>
</gene>
<dbReference type="InParanoid" id="A0A1Z5K5A9"/>
<keyword evidence="2" id="KW-1185">Reference proteome</keyword>
<dbReference type="AlphaFoldDB" id="A0A1Z5K5A9"/>
<dbReference type="EMBL" id="BDSP01000166">
    <property type="protein sequence ID" value="GAX21399.1"/>
    <property type="molecule type" value="Genomic_DNA"/>
</dbReference>
<organism evidence="1 2">
    <name type="scientific">Fistulifera solaris</name>
    <name type="common">Oleaginous diatom</name>
    <dbReference type="NCBI Taxonomy" id="1519565"/>
    <lineage>
        <taxon>Eukaryota</taxon>
        <taxon>Sar</taxon>
        <taxon>Stramenopiles</taxon>
        <taxon>Ochrophyta</taxon>
        <taxon>Bacillariophyta</taxon>
        <taxon>Bacillariophyceae</taxon>
        <taxon>Bacillariophycidae</taxon>
        <taxon>Naviculales</taxon>
        <taxon>Naviculaceae</taxon>
        <taxon>Fistulifera</taxon>
    </lineage>
</organism>
<evidence type="ECO:0000313" key="2">
    <source>
        <dbReference type="Proteomes" id="UP000198406"/>
    </source>
</evidence>
<reference evidence="1 2" key="1">
    <citation type="journal article" date="2015" name="Plant Cell">
        <title>Oil accumulation by the oleaginous diatom Fistulifera solaris as revealed by the genome and transcriptome.</title>
        <authorList>
            <person name="Tanaka T."/>
            <person name="Maeda Y."/>
            <person name="Veluchamy A."/>
            <person name="Tanaka M."/>
            <person name="Abida H."/>
            <person name="Marechal E."/>
            <person name="Bowler C."/>
            <person name="Muto M."/>
            <person name="Sunaga Y."/>
            <person name="Tanaka M."/>
            <person name="Yoshino T."/>
            <person name="Taniguchi T."/>
            <person name="Fukuda Y."/>
            <person name="Nemoto M."/>
            <person name="Matsumoto M."/>
            <person name="Wong P.S."/>
            <person name="Aburatani S."/>
            <person name="Fujibuchi W."/>
        </authorList>
    </citation>
    <scope>NUCLEOTIDE SEQUENCE [LARGE SCALE GENOMIC DNA]</scope>
    <source>
        <strain evidence="1 2">JPCC DA0580</strain>
    </source>
</reference>